<comment type="caution">
    <text evidence="2">The sequence shown here is derived from an EMBL/GenBank/DDBJ whole genome shotgun (WGS) entry which is preliminary data.</text>
</comment>
<organism evidence="2 3">
    <name type="scientific">Reticulomyxa filosa</name>
    <dbReference type="NCBI Taxonomy" id="46433"/>
    <lineage>
        <taxon>Eukaryota</taxon>
        <taxon>Sar</taxon>
        <taxon>Rhizaria</taxon>
        <taxon>Retaria</taxon>
        <taxon>Foraminifera</taxon>
        <taxon>Monothalamids</taxon>
        <taxon>Reticulomyxidae</taxon>
        <taxon>Reticulomyxa</taxon>
    </lineage>
</organism>
<feature type="compositionally biased region" description="Basic and acidic residues" evidence="1">
    <location>
        <begin position="16"/>
        <end position="25"/>
    </location>
</feature>
<keyword evidence="3" id="KW-1185">Reference proteome</keyword>
<feature type="compositionally biased region" description="Basic and acidic residues" evidence="1">
    <location>
        <begin position="58"/>
        <end position="69"/>
    </location>
</feature>
<evidence type="ECO:0000313" key="3">
    <source>
        <dbReference type="Proteomes" id="UP000023152"/>
    </source>
</evidence>
<name>X6LY00_RETFI</name>
<evidence type="ECO:0000313" key="2">
    <source>
        <dbReference type="EMBL" id="ETO06241.1"/>
    </source>
</evidence>
<evidence type="ECO:0000256" key="1">
    <source>
        <dbReference type="SAM" id="MobiDB-lite"/>
    </source>
</evidence>
<feature type="non-terminal residue" evidence="2">
    <location>
        <position position="1"/>
    </location>
</feature>
<sequence>DKDKSKSKGKSKSKSKSKDKNKDKENEDDDDDGGNDDDDDDGDDGDDEEEEEEEEEKEKENKEMSLEEKKAKVAIEKARMKRAAHTPMTVEHFKAMMALIRDEFARNKKLKLAKAKAKEILKLEGNKYLQNIVLCQKIFDAIISGEKLDVQSTYLTDKLTEEELNDSKFILKELSSRKADWRRRLDILTYVEEHLDEYEYCDELISDDNVRAFVYGWTAQILDDRSHLSQTACRLFPSVVSSIIARKESVNCFFEEEGLLDSMFLALFTVVRGKRAPELCKIGEIAA</sequence>
<dbReference type="Proteomes" id="UP000023152">
    <property type="component" value="Unassembled WGS sequence"/>
</dbReference>
<protein>
    <submittedName>
        <fullName evidence="2">Uncharacterized protein</fullName>
    </submittedName>
</protein>
<reference evidence="2 3" key="1">
    <citation type="journal article" date="2013" name="Curr. Biol.">
        <title>The Genome of the Foraminiferan Reticulomyxa filosa.</title>
        <authorList>
            <person name="Glockner G."/>
            <person name="Hulsmann N."/>
            <person name="Schleicher M."/>
            <person name="Noegel A.A."/>
            <person name="Eichinger L."/>
            <person name="Gallinger C."/>
            <person name="Pawlowski J."/>
            <person name="Sierra R."/>
            <person name="Euteneuer U."/>
            <person name="Pillet L."/>
            <person name="Moustafa A."/>
            <person name="Platzer M."/>
            <person name="Groth M."/>
            <person name="Szafranski K."/>
            <person name="Schliwa M."/>
        </authorList>
    </citation>
    <scope>NUCLEOTIDE SEQUENCE [LARGE SCALE GENOMIC DNA]</scope>
</reference>
<dbReference type="AlphaFoldDB" id="X6LY00"/>
<accession>X6LY00</accession>
<feature type="compositionally biased region" description="Acidic residues" evidence="1">
    <location>
        <begin position="26"/>
        <end position="57"/>
    </location>
</feature>
<dbReference type="EMBL" id="ASPP01027322">
    <property type="protein sequence ID" value="ETO06241.1"/>
    <property type="molecule type" value="Genomic_DNA"/>
</dbReference>
<feature type="region of interest" description="Disordered" evidence="1">
    <location>
        <begin position="1"/>
        <end position="69"/>
    </location>
</feature>
<gene>
    <name evidence="2" type="ORF">RFI_31155</name>
</gene>
<feature type="non-terminal residue" evidence="2">
    <location>
        <position position="287"/>
    </location>
</feature>
<proteinExistence type="predicted"/>